<gene>
    <name evidence="1 3 4" type="ORF">SRAE_X000011400</name>
</gene>
<evidence type="ECO:0000313" key="1">
    <source>
        <dbReference type="EMBL" id="CEF70783.1"/>
    </source>
</evidence>
<dbReference type="CTD" id="36383162"/>
<evidence type="ECO:0000313" key="3">
    <source>
        <dbReference type="WBParaSite" id="SRAE_X000011400.1"/>
    </source>
</evidence>
<reference evidence="1 2" key="1">
    <citation type="submission" date="2014-09" db="EMBL/GenBank/DDBJ databases">
        <authorList>
            <person name="Martin A.A."/>
        </authorList>
    </citation>
    <scope>NUCLEOTIDE SEQUENCE</scope>
    <source>
        <strain evidence="2">ED321</strain>
        <strain evidence="1">ED321 Heterogonic</strain>
    </source>
</reference>
<name>A0A090N0J2_STRRB</name>
<dbReference type="WBParaSite" id="SRAE_X000011400.1">
    <property type="protein sequence ID" value="SRAE_X000011400.1"/>
    <property type="gene ID" value="WBGene00265669"/>
</dbReference>
<keyword evidence="2" id="KW-1185">Reference proteome</keyword>
<dbReference type="GeneID" id="36383162"/>
<proteinExistence type="predicted"/>
<dbReference type="RefSeq" id="XP_024509979.1">
    <property type="nucleotide sequence ID" value="XM_024644419.1"/>
</dbReference>
<dbReference type="AlphaFoldDB" id="A0A090N0J2"/>
<evidence type="ECO:0000313" key="2">
    <source>
        <dbReference type="Proteomes" id="UP000035682"/>
    </source>
</evidence>
<evidence type="ECO:0000313" key="4">
    <source>
        <dbReference type="WormBase" id="SRAE_X000011400"/>
    </source>
</evidence>
<accession>A0A090N0J2</accession>
<protein>
    <submittedName>
        <fullName evidence="1 3">Uncharacterized protein</fullName>
    </submittedName>
</protein>
<dbReference type="EMBL" id="LN609530">
    <property type="protein sequence ID" value="CEF70783.1"/>
    <property type="molecule type" value="Genomic_DNA"/>
</dbReference>
<reference evidence="3" key="2">
    <citation type="submission" date="2020-12" db="UniProtKB">
        <authorList>
            <consortium name="WormBaseParasite"/>
        </authorList>
    </citation>
    <scope>IDENTIFICATION</scope>
</reference>
<sequence length="420" mass="48880">MNHTTNDNYTESCEGNDIIMPTVDNSNVHENGGNRSCGEINNVSMVNSDHVNLLEKETTASNDRVKKENLKTVPIIKLDSLHPNDDISSLKFYQSLLRKVIEMNFGDELDSGKFVLSKETFKTIISKLENKENEKRFEEVEIILYKSISYALRKNDEEFDRLEFMESIEEYFLNLIRVRMSFTVRKTLFSLIFLITSHPNVRDSFIIKTQKLLDIIGYNTYMDYFVPFMIIAYEETIPDDENSEFRIMVKMLYDRLCSNFNYNVLPLDNSIFSIEGAVIHLLHVIQEKGVERAMNNTIIYDIVKDLTSKLGTVFYDNNDEQLSTISFTWHTKRTLFSVALVINQIGSYVLRHGTYIPMFVQEIKVWKKIMEFLADSEDPNGNEPINKRLSTIFGPMGDYTKKYEDLLNLSLTKMERDSNE</sequence>
<organism evidence="1">
    <name type="scientific">Strongyloides ratti</name>
    <name type="common">Parasitic roundworm</name>
    <dbReference type="NCBI Taxonomy" id="34506"/>
    <lineage>
        <taxon>Eukaryota</taxon>
        <taxon>Metazoa</taxon>
        <taxon>Ecdysozoa</taxon>
        <taxon>Nematoda</taxon>
        <taxon>Chromadorea</taxon>
        <taxon>Rhabditida</taxon>
        <taxon>Tylenchina</taxon>
        <taxon>Panagrolaimomorpha</taxon>
        <taxon>Strongyloidoidea</taxon>
        <taxon>Strongyloididae</taxon>
        <taxon>Strongyloides</taxon>
    </lineage>
</organism>
<dbReference type="Proteomes" id="UP000035682">
    <property type="component" value="Unplaced"/>
</dbReference>
<dbReference type="WormBase" id="SRAE_X000011400">
    <property type="protein sequence ID" value="SRP11144"/>
    <property type="gene ID" value="WBGene00265669"/>
</dbReference>